<sequence length="179" mass="19329">MIMIMQAAITDLFDGARRIDLVAGDTLFHAGQTVSLVFLVSSGQVHLRRHTEQGQMLVLQNAGPGTVLAEASVYSARYHCDAVAAGNAAVAALGRHDFLGALKNDNRLAEAWAATLARSVQAARVRAEIRSLPRVTDRLDAWLSEGNILPAKGGWQDLAAELGVTREALYRELARRRGT</sequence>
<dbReference type="Proteomes" id="UP000221168">
    <property type="component" value="Unassembled WGS sequence"/>
</dbReference>
<accession>A0A2G1QIF9</accession>
<keyword evidence="3" id="KW-1185">Reference proteome</keyword>
<evidence type="ECO:0000313" key="2">
    <source>
        <dbReference type="EMBL" id="PHP65269.1"/>
    </source>
</evidence>
<organism evidence="2 3">
    <name type="scientific">Zhengella mangrovi</name>
    <dbReference type="NCBI Taxonomy" id="1982044"/>
    <lineage>
        <taxon>Bacteria</taxon>
        <taxon>Pseudomonadati</taxon>
        <taxon>Pseudomonadota</taxon>
        <taxon>Alphaproteobacteria</taxon>
        <taxon>Hyphomicrobiales</taxon>
        <taxon>Notoacmeibacteraceae</taxon>
        <taxon>Zhengella</taxon>
    </lineage>
</organism>
<protein>
    <submittedName>
        <fullName evidence="2">cAMP-binding protein</fullName>
    </submittedName>
</protein>
<dbReference type="PROSITE" id="PS50042">
    <property type="entry name" value="CNMP_BINDING_3"/>
    <property type="match status" value="1"/>
</dbReference>
<dbReference type="InterPro" id="IPR018490">
    <property type="entry name" value="cNMP-bd_dom_sf"/>
</dbReference>
<dbReference type="EMBL" id="PDVP01000017">
    <property type="protein sequence ID" value="PHP65269.1"/>
    <property type="molecule type" value="Genomic_DNA"/>
</dbReference>
<proteinExistence type="predicted"/>
<comment type="caution">
    <text evidence="2">The sequence shown here is derived from an EMBL/GenBank/DDBJ whole genome shotgun (WGS) entry which is preliminary data.</text>
</comment>
<evidence type="ECO:0000259" key="1">
    <source>
        <dbReference type="PROSITE" id="PS50042"/>
    </source>
</evidence>
<evidence type="ECO:0000313" key="3">
    <source>
        <dbReference type="Proteomes" id="UP000221168"/>
    </source>
</evidence>
<dbReference type="SMART" id="SM00100">
    <property type="entry name" value="cNMP"/>
    <property type="match status" value="1"/>
</dbReference>
<dbReference type="Pfam" id="PF00027">
    <property type="entry name" value="cNMP_binding"/>
    <property type="match status" value="1"/>
</dbReference>
<name>A0A2G1QIF9_9HYPH</name>
<reference evidence="2 3" key="1">
    <citation type="submission" date="2017-10" db="EMBL/GenBank/DDBJ databases">
        <title>Sedimentibacterium mangrovi gen. nov., sp. nov., a novel member of family Phyllobacteriacea isolated from mangrove sediment.</title>
        <authorList>
            <person name="Liao H."/>
            <person name="Tian Y."/>
        </authorList>
    </citation>
    <scope>NUCLEOTIDE SEQUENCE [LARGE SCALE GENOMIC DNA]</scope>
    <source>
        <strain evidence="2 3">X9-2-2</strain>
    </source>
</reference>
<dbReference type="Gene3D" id="2.60.120.10">
    <property type="entry name" value="Jelly Rolls"/>
    <property type="match status" value="1"/>
</dbReference>
<dbReference type="AlphaFoldDB" id="A0A2G1QIF9"/>
<dbReference type="InterPro" id="IPR014710">
    <property type="entry name" value="RmlC-like_jellyroll"/>
</dbReference>
<gene>
    <name evidence="2" type="ORF">CSC94_20420</name>
</gene>
<feature type="domain" description="Cyclic nucleotide-binding" evidence="1">
    <location>
        <begin position="1"/>
        <end position="98"/>
    </location>
</feature>
<dbReference type="SUPFAM" id="SSF51206">
    <property type="entry name" value="cAMP-binding domain-like"/>
    <property type="match status" value="1"/>
</dbReference>
<dbReference type="InterPro" id="IPR000595">
    <property type="entry name" value="cNMP-bd_dom"/>
</dbReference>